<gene>
    <name evidence="2" type="ORF">QFW77_16410</name>
</gene>
<dbReference type="Proteomes" id="UP001156940">
    <property type="component" value="Unassembled WGS sequence"/>
</dbReference>
<organism evidence="2 3">
    <name type="scientific">Luteimonas endophytica</name>
    <dbReference type="NCBI Taxonomy" id="3042023"/>
    <lineage>
        <taxon>Bacteria</taxon>
        <taxon>Pseudomonadati</taxon>
        <taxon>Pseudomonadota</taxon>
        <taxon>Gammaproteobacteria</taxon>
        <taxon>Lysobacterales</taxon>
        <taxon>Lysobacteraceae</taxon>
        <taxon>Luteimonas</taxon>
    </lineage>
</organism>
<dbReference type="EMBL" id="JARXRM010000045">
    <property type="protein sequence ID" value="MDH5824558.1"/>
    <property type="molecule type" value="Genomic_DNA"/>
</dbReference>
<comment type="caution">
    <text evidence="2">The sequence shown here is derived from an EMBL/GenBank/DDBJ whole genome shotgun (WGS) entry which is preliminary data.</text>
</comment>
<evidence type="ECO:0000313" key="2">
    <source>
        <dbReference type="EMBL" id="MDH5824558.1"/>
    </source>
</evidence>
<feature type="signal peptide" evidence="1">
    <location>
        <begin position="1"/>
        <end position="20"/>
    </location>
</feature>
<proteinExistence type="predicted"/>
<accession>A0ABT6JEC7</accession>
<keyword evidence="3" id="KW-1185">Reference proteome</keyword>
<evidence type="ECO:0000256" key="1">
    <source>
        <dbReference type="SAM" id="SignalP"/>
    </source>
</evidence>
<sequence length="145" mass="15866">MRLLALVIALSLLFPGSVDGSDAEPDFDHPAPVQWSATYAESGIDSVRIELVRGSVTVVRREGPLVIEARKRRYGGRATDVDVLATEREGHLRLVDTYPTESAAVAMECHPPIDERGEYWSSDMGLDLVVRASAAVEVSHFIMSD</sequence>
<dbReference type="RefSeq" id="WP_280575893.1">
    <property type="nucleotide sequence ID" value="NZ_JARXRM010000045.1"/>
</dbReference>
<reference evidence="2 3" key="1">
    <citation type="submission" date="2023-04" db="EMBL/GenBank/DDBJ databases">
        <title>Luteimonas endophyticus RD2P54.</title>
        <authorList>
            <person name="Sun J.-Q."/>
        </authorList>
    </citation>
    <scope>NUCLEOTIDE SEQUENCE [LARGE SCALE GENOMIC DNA]</scope>
    <source>
        <strain evidence="2 3">RD2P54</strain>
    </source>
</reference>
<evidence type="ECO:0000313" key="3">
    <source>
        <dbReference type="Proteomes" id="UP001156940"/>
    </source>
</evidence>
<protein>
    <submittedName>
        <fullName evidence="2">Uncharacterized protein</fullName>
    </submittedName>
</protein>
<feature type="chain" id="PRO_5047177266" evidence="1">
    <location>
        <begin position="21"/>
        <end position="145"/>
    </location>
</feature>
<keyword evidence="1" id="KW-0732">Signal</keyword>
<name>A0ABT6JEC7_9GAMM</name>